<evidence type="ECO:0000256" key="7">
    <source>
        <dbReference type="ARBA" id="ARBA00022722"/>
    </source>
</evidence>
<dbReference type="SUPFAM" id="SSF55464">
    <property type="entry name" value="Origin of replication-binding domain, RBD-like"/>
    <property type="match status" value="1"/>
</dbReference>
<evidence type="ECO:0000256" key="13">
    <source>
        <dbReference type="ARBA" id="ARBA00023125"/>
    </source>
</evidence>
<keyword evidence="11" id="KW-0378">Hydrolase</keyword>
<evidence type="ECO:0000256" key="6">
    <source>
        <dbReference type="ARBA" id="ARBA00022705"/>
    </source>
</evidence>
<evidence type="ECO:0000256" key="8">
    <source>
        <dbReference type="ARBA" id="ARBA00022723"/>
    </source>
</evidence>
<keyword evidence="13" id="KW-0238">DNA-binding</keyword>
<sequence>MVLIAGAVPLCRGIILVSHGTLCQSPDFMPPQFKFDGRYVLLTYAQSGDLDAGLVVEHLSRLHAECIVARENHVDGGTHLHVFCDFGRRFRSRRTDVFDVGGRHPNISVSYGSPDAGYDYAIKDGDVVGGGLERPSGVGIYEDESAWAVIHRSPDESSFWESVARLDPKTLCTNYRNLRAYVDWRYNTPIHEEYVHPRGLVFELGMVPDLVGWRENSLGAARGSRPRGLVLWGPSRTGKTSWARSLGKHVYTMGMVSGEVIARDIEAAEYAVFDDMRGGISFFPAWKEWMGAQSVVTVKQLYRDPKQMKWGRATIWLANQNPMDQLTDALDRNWLEENCDIVYLGESIISHANTE</sequence>
<reference evidence="15" key="1">
    <citation type="submission" date="2020-10" db="EMBL/GenBank/DDBJ databases">
        <title>CRESS DNA virus dark matter in the feces of wild birds.</title>
        <authorList>
            <person name="Yang S."/>
            <person name="Zhang W."/>
        </authorList>
    </citation>
    <scope>NUCLEOTIDE SEQUENCE</scope>
    <source>
        <strain evidence="15">Sru103gen1</strain>
    </source>
</reference>
<keyword evidence="9" id="KW-0547">Nucleotide-binding</keyword>
<evidence type="ECO:0000259" key="14">
    <source>
        <dbReference type="PROSITE" id="PS52020"/>
    </source>
</evidence>
<keyword evidence="8" id="KW-0479">Metal-binding</keyword>
<protein>
    <recommendedName>
        <fullName evidence="2">Replication-associated protein</fullName>
    </recommendedName>
</protein>
<dbReference type="GO" id="GO:0005198">
    <property type="term" value="F:structural molecule activity"/>
    <property type="evidence" value="ECO:0007669"/>
    <property type="project" value="InterPro"/>
</dbReference>
<dbReference type="GO" id="GO:0000166">
    <property type="term" value="F:nucleotide binding"/>
    <property type="evidence" value="ECO:0007669"/>
    <property type="project" value="UniProtKB-KW"/>
</dbReference>
<dbReference type="InterPro" id="IPR049912">
    <property type="entry name" value="CRESS_DNA_REP"/>
</dbReference>
<dbReference type="GO" id="GO:0016888">
    <property type="term" value="F:DNA endonuclease activity, producing 5'-phosphomonoesters"/>
    <property type="evidence" value="ECO:0007669"/>
    <property type="project" value="InterPro"/>
</dbReference>
<dbReference type="EMBL" id="MW182949">
    <property type="protein sequence ID" value="QTE03631.1"/>
    <property type="molecule type" value="Genomic_DNA"/>
</dbReference>
<dbReference type="InterPro" id="IPR001301">
    <property type="entry name" value="Gemini_AL1_CLV"/>
</dbReference>
<dbReference type="GO" id="GO:0042025">
    <property type="term" value="C:host cell nucleus"/>
    <property type="evidence" value="ECO:0007669"/>
    <property type="project" value="UniProtKB-SubCell"/>
</dbReference>
<evidence type="ECO:0000313" key="15">
    <source>
        <dbReference type="EMBL" id="QTE03631.1"/>
    </source>
</evidence>
<evidence type="ECO:0000256" key="3">
    <source>
        <dbReference type="ARBA" id="ARBA00022562"/>
    </source>
</evidence>
<comment type="subcellular location">
    <subcellularLocation>
        <location evidence="1">Host nucleus</location>
    </subcellularLocation>
</comment>
<organism evidence="15">
    <name type="scientific">Luscinia calliope Genomoviridae sp</name>
    <dbReference type="NCBI Taxonomy" id="2814964"/>
    <lineage>
        <taxon>Viruses</taxon>
        <taxon>Monodnaviria</taxon>
        <taxon>Shotokuvirae</taxon>
        <taxon>Cressdnaviricota</taxon>
        <taxon>Repensiviricetes</taxon>
        <taxon>Geplafuvirales</taxon>
        <taxon>Genomoviridae</taxon>
    </lineage>
</organism>
<evidence type="ECO:0000256" key="11">
    <source>
        <dbReference type="ARBA" id="ARBA00022801"/>
    </source>
</evidence>
<dbReference type="InterPro" id="IPR027417">
    <property type="entry name" value="P-loop_NTPase"/>
</dbReference>
<evidence type="ECO:0000256" key="1">
    <source>
        <dbReference type="ARBA" id="ARBA00004147"/>
    </source>
</evidence>
<proteinExistence type="predicted"/>
<evidence type="ECO:0000256" key="5">
    <source>
        <dbReference type="ARBA" id="ARBA00022695"/>
    </source>
</evidence>
<dbReference type="PROSITE" id="PS52020">
    <property type="entry name" value="CRESS_DNA_REP"/>
    <property type="match status" value="1"/>
</dbReference>
<evidence type="ECO:0000256" key="10">
    <source>
        <dbReference type="ARBA" id="ARBA00022759"/>
    </source>
</evidence>
<keyword evidence="12" id="KW-0190">Covalent protein-DNA linkage</keyword>
<dbReference type="GO" id="GO:0003677">
    <property type="term" value="F:DNA binding"/>
    <property type="evidence" value="ECO:0007669"/>
    <property type="project" value="UniProtKB-KW"/>
</dbReference>
<dbReference type="Gene3D" id="3.40.1310.20">
    <property type="match status" value="1"/>
</dbReference>
<name>A0A8A4XBP3_9VIRU</name>
<dbReference type="GO" id="GO:0016779">
    <property type="term" value="F:nucleotidyltransferase activity"/>
    <property type="evidence" value="ECO:0007669"/>
    <property type="project" value="UniProtKB-KW"/>
</dbReference>
<dbReference type="SUPFAM" id="SSF52540">
    <property type="entry name" value="P-loop containing nucleoside triphosphate hydrolases"/>
    <property type="match status" value="1"/>
</dbReference>
<keyword evidence="3" id="KW-1048">Host nucleus</keyword>
<dbReference type="Pfam" id="PF08283">
    <property type="entry name" value="Gemini_AL1_M"/>
    <property type="match status" value="1"/>
</dbReference>
<dbReference type="GO" id="GO:0046872">
    <property type="term" value="F:metal ion binding"/>
    <property type="evidence" value="ECO:0007669"/>
    <property type="project" value="UniProtKB-KW"/>
</dbReference>
<evidence type="ECO:0000256" key="4">
    <source>
        <dbReference type="ARBA" id="ARBA00022679"/>
    </source>
</evidence>
<keyword evidence="10" id="KW-0255">Endonuclease</keyword>
<dbReference type="Pfam" id="PF00799">
    <property type="entry name" value="Gemini_AL1"/>
    <property type="match status" value="1"/>
</dbReference>
<keyword evidence="4" id="KW-0808">Transferase</keyword>
<keyword evidence="5" id="KW-0548">Nucleotidyltransferase</keyword>
<feature type="domain" description="CRESS-DNA virus Rep endonuclease" evidence="14">
    <location>
        <begin position="34"/>
        <end position="133"/>
    </location>
</feature>
<evidence type="ECO:0000256" key="9">
    <source>
        <dbReference type="ARBA" id="ARBA00022741"/>
    </source>
</evidence>
<dbReference type="InterPro" id="IPR022692">
    <property type="entry name" value="Gemini_AL1_REP_central"/>
</dbReference>
<keyword evidence="7" id="KW-0540">Nuclease</keyword>
<keyword evidence="6" id="KW-0235">DNA replication</keyword>
<evidence type="ECO:0000256" key="2">
    <source>
        <dbReference type="ARBA" id="ARBA00014531"/>
    </source>
</evidence>
<accession>A0A8A4XBP3</accession>
<dbReference type="GO" id="GO:0006260">
    <property type="term" value="P:DNA replication"/>
    <property type="evidence" value="ECO:0007669"/>
    <property type="project" value="UniProtKB-KW"/>
</dbReference>
<evidence type="ECO:0000256" key="12">
    <source>
        <dbReference type="ARBA" id="ARBA00023124"/>
    </source>
</evidence>
<dbReference type="PRINTS" id="PR00228">
    <property type="entry name" value="GEMCOATCLVL1"/>
</dbReference>